<accession>A0A8H6H3Q7</accession>
<evidence type="ECO:0000313" key="2">
    <source>
        <dbReference type="Proteomes" id="UP000593570"/>
    </source>
</evidence>
<name>A0A8H6H3Q7_FUSOX</name>
<protein>
    <submittedName>
        <fullName evidence="1">Uncharacterized protein</fullName>
    </submittedName>
</protein>
<dbReference type="Proteomes" id="UP000593570">
    <property type="component" value="Unassembled WGS sequence"/>
</dbReference>
<evidence type="ECO:0000313" key="1">
    <source>
        <dbReference type="EMBL" id="KAF6529693.1"/>
    </source>
</evidence>
<gene>
    <name evidence="1" type="ORF">HZS61_001005</name>
</gene>
<sequence>MPSTRSVTTQFVHRESFIKGPDHTVRVRGFSSLSLVARSVAAIPFTSPEASVSASAICLRTRRSTTFEWIQSGAEF</sequence>
<comment type="caution">
    <text evidence="1">The sequence shown here is derived from an EMBL/GenBank/DDBJ whole genome shotgun (WGS) entry which is preliminary data.</text>
</comment>
<dbReference type="AlphaFoldDB" id="A0A8H6H3Q7"/>
<reference evidence="1 2" key="1">
    <citation type="journal article" date="2020" name="bioRxiv">
        <title>A chromosome-scale genome assembly for the Fusarium oxysporum strain Fo5176 to establish a model Arabidopsis-fungal pathosystem.</title>
        <authorList>
            <person name="Fokkens L."/>
            <person name="Guo L."/>
            <person name="Dora S."/>
            <person name="Wang B."/>
            <person name="Ye K."/>
            <person name="Sanchez-Rodriguez C."/>
            <person name="Croll D."/>
        </authorList>
    </citation>
    <scope>NUCLEOTIDE SEQUENCE [LARGE SCALE GENOMIC DNA]</scope>
    <source>
        <strain evidence="1 2">Fo5176</strain>
    </source>
</reference>
<proteinExistence type="predicted"/>
<dbReference type="EMBL" id="JACDXP010000001">
    <property type="protein sequence ID" value="KAF6529693.1"/>
    <property type="molecule type" value="Genomic_DNA"/>
</dbReference>
<organism evidence="1 2">
    <name type="scientific">Fusarium oxysporum f. sp. conglutinans</name>
    <dbReference type="NCBI Taxonomy" id="100902"/>
    <lineage>
        <taxon>Eukaryota</taxon>
        <taxon>Fungi</taxon>
        <taxon>Dikarya</taxon>
        <taxon>Ascomycota</taxon>
        <taxon>Pezizomycotina</taxon>
        <taxon>Sordariomycetes</taxon>
        <taxon>Hypocreomycetidae</taxon>
        <taxon>Hypocreales</taxon>
        <taxon>Nectriaceae</taxon>
        <taxon>Fusarium</taxon>
        <taxon>Fusarium oxysporum species complex</taxon>
    </lineage>
</organism>